<dbReference type="Pfam" id="PF00435">
    <property type="entry name" value="Spectrin"/>
    <property type="match status" value="7"/>
</dbReference>
<feature type="region of interest" description="Disordered" evidence="5">
    <location>
        <begin position="3571"/>
        <end position="3687"/>
    </location>
</feature>
<dbReference type="PROSITE" id="PS50222">
    <property type="entry name" value="EF_HAND_2"/>
    <property type="match status" value="1"/>
</dbReference>
<feature type="coiled-coil region" evidence="4">
    <location>
        <begin position="1246"/>
        <end position="1343"/>
    </location>
</feature>
<evidence type="ECO:0000259" key="7">
    <source>
        <dbReference type="PROSITE" id="PS51460"/>
    </source>
</evidence>
<evidence type="ECO:0000256" key="5">
    <source>
        <dbReference type="SAM" id="MobiDB-lite"/>
    </source>
</evidence>
<dbReference type="GO" id="GO:0005509">
    <property type="term" value="F:calcium ion binding"/>
    <property type="evidence" value="ECO:0007669"/>
    <property type="project" value="InterPro"/>
</dbReference>
<dbReference type="EMBL" id="CMVM020000024">
    <property type="status" value="NOT_ANNOTATED_CDS"/>
    <property type="molecule type" value="Genomic_DNA"/>
</dbReference>
<feature type="coiled-coil region" evidence="4">
    <location>
        <begin position="1070"/>
        <end position="1100"/>
    </location>
</feature>
<dbReference type="PANTHER" id="PTHR23169">
    <property type="entry name" value="ENVOPLAKIN"/>
    <property type="match status" value="1"/>
</dbReference>
<dbReference type="Gene3D" id="1.20.58.60">
    <property type="match status" value="16"/>
</dbReference>
<feature type="compositionally biased region" description="Polar residues" evidence="5">
    <location>
        <begin position="3598"/>
        <end position="3620"/>
    </location>
</feature>
<dbReference type="SUPFAM" id="SSF143575">
    <property type="entry name" value="GAS2 domain-like"/>
    <property type="match status" value="1"/>
</dbReference>
<dbReference type="InterPro" id="IPR002048">
    <property type="entry name" value="EF_hand_dom"/>
</dbReference>
<feature type="domain" description="EF-hand" evidence="6">
    <location>
        <begin position="3368"/>
        <end position="3403"/>
    </location>
</feature>
<dbReference type="GO" id="GO:0045104">
    <property type="term" value="P:intermediate filament cytoskeleton organization"/>
    <property type="evidence" value="ECO:0007669"/>
    <property type="project" value="InterPro"/>
</dbReference>
<evidence type="ECO:0000256" key="1">
    <source>
        <dbReference type="ARBA" id="ARBA00004245"/>
    </source>
</evidence>
<dbReference type="InterPro" id="IPR036534">
    <property type="entry name" value="GAR_dom_sf"/>
</dbReference>
<evidence type="ECO:0000259" key="6">
    <source>
        <dbReference type="PROSITE" id="PS50222"/>
    </source>
</evidence>
<accession>A0A8R1TJP8</accession>
<keyword evidence="9" id="KW-1185">Reference proteome</keyword>
<keyword evidence="4" id="KW-0175">Coiled coil</keyword>
<sequence>MRSISEVVVRLKSDNLILLANNDLQEDLHTKCIERQIRISEILDTFGTINTAISEGFWLVTSSDDASSAFDRMQEMRTELLTYASKVQESVEETDRLCAEGAEFLTPDQFHSLKEHRNKLETNYNQLLRHTDTILPKLNVLTKLFLEFSNESNLLHSFLNEKTRELTIIRAESGDPQVLQWSHQKAKGVLNEVMATKERLKGIDALSTRIQSEIDGYVIEMRLQYPTAQFPSIDAHELTGTIYRLQLSAYLSQLKSLAMAYTQDVESLDKSITNLEQEISETESILRSTDTMDGSSLTSQLLSKLENLQHASFEQTGKIETVTRSSVDLSNALSGTDAHERISHENQRHIDELARRHIRAQKRIEENIDSWRSKLAKTEGIREGMMNIMNWLDEENKRHSEPVLLSLYVDKLNELRHQNELRQREISSRQKVLTELQADAQKIAAANPDSIASRQLLNECSDAQEKFTTLLTISKANANNIAELSTALTDFNDMEASINEKLLLLDEKLSNTSLTDVNALCDISNELKQLAQSEFKEMENKCRWILAMPNIIGDNYLENKVSCIDNAIKKFISRLEELISHGHNTEKLCKASTELKSKLIADLENLETKAHCNPFTFNKTSLAFRQNLSRFLSIIFTVELEFQILEVCSLNPVDLANQRSTCQQLQTEYQSCRSEFETLNDIVSKLVEIETIARVKMKGSIGQSEQAQAILREISSMQQRYTSLGSFLRSKDEKISTDSEKLSEWDLQRDSLARWISNETKRLNTDYPITLVNEVIRTNVAKAKRLEEVLAKEKQLEMEEIRSKARLLMSEPSIPGTSDIVSSQKALEIDWEKLNQAVSTLKEWNENAEMLLEGEIFFFCKTQRIGNFFEFHNIHDTNFMLVIFAGLINLDKWLIQKERMMSAIGTVNIDPKVIDNQLIQIELLRSELEDQSAARNKVNELAHNLVAESTTPSNAQQIVTEMDTLNRRWVSFHDELEKKKLTLQKIKELGLNFSSKQRDVKMQLIGVAEAIEQISRSPLTSKSDVDEQLKILDVSSRRSSEIDPQLEELKMLVNLICEITQDHSLQTDIREQLNTTVQTAQELKKKIESMKIAATNTRNEEGQIVTEAETAIKWIEDMQEQLFDLSPLSVIPTELNEQRATIEKIYSAVLNMEGDITLLRAKLMDQMKKVPNSKQKAVLDNLSAVWNPLLEEIKRKHANAERAFDLDNDIANLIAMKQEVGKQELELSTLETLLHKLEVVTTGPSLRKLGREVENATGDLRALLKDIKNISQKAQTSKDVQKQFSRTREEAQILLDTAKETAESLKGNDGIPSITKEVLLKTVDDLENSWKKKERELHAALKDVEGTVTREEAKNLHEDLQKMSIEYAEVITVIRGLHCEMKKRDEMLDAIRQKIGLFSAEIRNVNGDSSSPIERNIAKLEEQNRTCDELLKNTAEKEKILDELILEWQQVYNTTAIQAAQKNAFMLQINEIREALNKQRAAVTQRKRVIGNMLLAVQEFVCKAEALRDEFDKLTTDDMLKEPIQAELNVLRNQQEKLRIFHEKIRPTNQNYAAVLESCDKLIKSADEGVSTATLEEEKNKLTSVWNALNKQIADREQQVCASLQELGSYTDAHNALLVWLQDTEESLQNQRPPSIEYKVVKEQTRANDILLKHIEEKQQSIDGFKALIEKVVELITDVTKREILKEQASNITRRYAALVEIAQDRRSCLHDAIVLTNDWAQLSGPFKTWLETTERALQELGQVPTDEEKFEQQINLHQKLQENIEMKHTDVEKMMQLCPILAGLASDEEAAELETMFKNYLIRYENLGTRSAECGVLLQQIGEEITNFLKRTKMLTEWLAKIENDMDKLDTISIYPEELSEQSALLADLTMEITKQEALVSAVVEDGHELCRQTTGDEAIALQSRIEALRARYLDLTAVTDEKIAILSEAVPLSEKFHDGYDIVQQWMDAAPLETQATILAQMEDDLAKLRPEVEEISDISKQLQNLVRFKTDELEIQTDDITCKFNHLSEQITRKSDKLMSVEKQTRQVLDELDYLNEWFADAHDRLLQGSAPEVDPDYVRKQLKNQKQMNEDIAIMKARLRDAAADAHKVVRALGGEANGQDLLLESRIETGRALSADVAQLGDERLAKLEQALALCLEIDQSFGELHSWLESMENEIENCPPVTIGHQRDQLMQQQVHNSQLQHSVISHKSLMDRFHKNVSALSELCGPEDEIQLQKIAEGLDERFLTARDAIRQRAEALETAIEQSSQFTDRLDIVLANLDGTAMQIRNPEAIPIDLERIKSQIMDNRSLVEQLKHKEGVLRSVKENAKEILLHARPNDTVSAEISIKMKELDALWEELTKGVATRENILKDTLVKAERFWYELKSCQEAIKELRLRIEGIQLALGEPTIIEQQRNTLLVIKGEMGEMKPKFMDKLRSAGHDLCDMVAEEEKTHVEQQMNEVEGGWVAVTSMCTRKESDFVEVMEKAMEYHNLLRELINWVEETETPQALTALGDLRSLLDEKALEKEQLNQLCASLCVGSTAQQSANMKAPINDLNIRWNRLYALLNERQQKMEKALLEMGQFSQAYEQLMIWIEKTQHVLNEINSRPTSIKEAEVEVCKHRVIQNEILVHEASMDTLNSAAKRIIAADPTAANSTQPMIDKLNSSWHMLVDKLEDVWVQLDDARKAAENLGGEVDRWAMWLQDKDADLSQIKPTGGLPETAQAQLDNFFVLKAEIEQNRPALEAHLETATKYLSDSDRDSWIVQRGVQLTKKWIQVQDKIDEREQKLRIALTEAEQLHSSMTAMNEWLNLAESYLGCLEHVSRIPETVQKQMNEHTEFQAEVSHYRELMSNLNSKGTKVQYYCEKKDAIPIKNLLVSAKHRFDKVASRCADRMKQLDLALQEARLYFTSHVQLVNWITSSFKWVNDQYVQTVSGDRLRIDLEKHRKFQHELMEQQAAYEAIYKRGKALSEHAPREEQGGIDLMNEMLKEKWTQLVNATLQKQRSIEDALLASGQFDEALSSLREWLEKSLPNLQNMETIPVYGDLETVSKLRDEHNELKDQIDAHRNTLDSVKERAQQMLEKETDDSLDGLREKVEKVNLDWVLLEELAKRREEQVKVSYDVAKNFSDEIHEFLDFLPKIETRLRTKACFYNQMAKDENEILEQMDEVAQLHKELDDKKPLMQSIKKTGEDIQSKCHPSAVQPMKYWLKVLQSRWDEVTNAVDSKRDDLETQLNELRAREKMIADLLKYIEEKSTELKMLNGTSLPQEIDALNRLIDDHEQFERTLREKQALVDEATRSRRKFDVEERVKNKSGKALQKHENRIRHPKSDQLSSRWKKLWIDSMDYGRQLREMKDYLEEVKRLESFSFEEWRERYLEWTDSGKARISDLFRRIDKSGTGRVPRASFIDGIIASKFPTTRLEMEKVADEFDKGDGMIDSKEFMAKLRSEFSKKLPMKQKTDSEKITEEVVRQTERCNCINRYKIQKVGDGHYRFGETQIKRMVRILRSTVMVRVGGGWVALEEFLHKHDPCRAKGRTNLDLQRNFYDDVRPKDAYDTMETFTKSARSTPNRDSPIRNFHESLLQSRFQTTPGPITKIREKTERSMPMYVTGRSPTVYRNSPSNRRPSEMNGQNSKIRRPSASGNISRSGSHGDILDLSRPVSRSSDVSVDGDRPTRIPSLRGRKGVHYRSSPARASPQPHI</sequence>
<feature type="coiled-coil region" evidence="4">
    <location>
        <begin position="3035"/>
        <end position="3069"/>
    </location>
</feature>
<dbReference type="SUPFAM" id="SSF47473">
    <property type="entry name" value="EF-hand"/>
    <property type="match status" value="1"/>
</dbReference>
<feature type="compositionally biased region" description="Low complexity" evidence="5">
    <location>
        <begin position="3644"/>
        <end position="3654"/>
    </location>
</feature>
<reference evidence="9" key="1">
    <citation type="submission" date="2013-10" db="EMBL/GenBank/DDBJ databases">
        <title>Genome sequencing of Onchocerca volvulus.</title>
        <authorList>
            <person name="Cotton J."/>
            <person name="Tsai J."/>
            <person name="Stanley E."/>
            <person name="Tracey A."/>
            <person name="Holroyd N."/>
            <person name="Lustigman S."/>
            <person name="Berriman M."/>
        </authorList>
    </citation>
    <scope>NUCLEOTIDE SEQUENCE</scope>
</reference>
<evidence type="ECO:0000256" key="2">
    <source>
        <dbReference type="ARBA" id="ARBA00022490"/>
    </source>
</evidence>
<dbReference type="GO" id="GO:0005198">
    <property type="term" value="F:structural molecule activity"/>
    <property type="evidence" value="ECO:0007669"/>
    <property type="project" value="TreeGrafter"/>
</dbReference>
<dbReference type="Gene3D" id="1.10.238.10">
    <property type="entry name" value="EF-hand"/>
    <property type="match status" value="1"/>
</dbReference>
<dbReference type="InterPro" id="IPR018159">
    <property type="entry name" value="Spectrin/alpha-actinin"/>
</dbReference>
<dbReference type="InterPro" id="IPR002017">
    <property type="entry name" value="Spectrin_repeat"/>
</dbReference>
<keyword evidence="3" id="KW-0206">Cytoskeleton</keyword>
<evidence type="ECO:0000256" key="4">
    <source>
        <dbReference type="SAM" id="Coils"/>
    </source>
</evidence>
<reference evidence="8" key="2">
    <citation type="submission" date="2022-06" db="UniProtKB">
        <authorList>
            <consortium name="EnsemblMetazoa"/>
        </authorList>
    </citation>
    <scope>IDENTIFICATION</scope>
</reference>
<feature type="coiled-coil region" evidence="4">
    <location>
        <begin position="3259"/>
        <end position="3286"/>
    </location>
</feature>
<feature type="coiled-coil region" evidence="4">
    <location>
        <begin position="914"/>
        <end position="941"/>
    </location>
</feature>
<evidence type="ECO:0000313" key="8">
    <source>
        <dbReference type="EnsemblMetazoa" id="OVOC1074.1"/>
    </source>
</evidence>
<dbReference type="GO" id="GO:0030056">
    <property type="term" value="C:hemidesmosome"/>
    <property type="evidence" value="ECO:0007669"/>
    <property type="project" value="TreeGrafter"/>
</dbReference>
<dbReference type="SMART" id="SM00150">
    <property type="entry name" value="SPEC"/>
    <property type="match status" value="19"/>
</dbReference>
<evidence type="ECO:0008006" key="10">
    <source>
        <dbReference type="Google" id="ProtNLM"/>
    </source>
</evidence>
<feature type="domain" description="GAR" evidence="7">
    <location>
        <begin position="3446"/>
        <end position="3518"/>
    </location>
</feature>
<dbReference type="InterPro" id="IPR043197">
    <property type="entry name" value="Plakin"/>
</dbReference>
<feature type="coiled-coil region" evidence="4">
    <location>
        <begin position="1413"/>
        <end position="1440"/>
    </location>
</feature>
<dbReference type="Proteomes" id="UP000024404">
    <property type="component" value="Unassembled WGS sequence"/>
</dbReference>
<dbReference type="GO" id="GO:0042060">
    <property type="term" value="P:wound healing"/>
    <property type="evidence" value="ECO:0007669"/>
    <property type="project" value="TreeGrafter"/>
</dbReference>
<dbReference type="InterPro" id="IPR011992">
    <property type="entry name" value="EF-hand-dom_pair"/>
</dbReference>
<dbReference type="CDD" id="cd00176">
    <property type="entry name" value="SPEC"/>
    <property type="match status" value="5"/>
</dbReference>
<proteinExistence type="predicted"/>
<dbReference type="EnsemblMetazoa" id="OVOC1074.1">
    <property type="protein sequence ID" value="OVOC1074.1"/>
    <property type="gene ID" value="WBGene00237883"/>
</dbReference>
<feature type="coiled-coil region" evidence="4">
    <location>
        <begin position="258"/>
        <end position="285"/>
    </location>
</feature>
<dbReference type="Pfam" id="PF02187">
    <property type="entry name" value="GAS2"/>
    <property type="match status" value="1"/>
</dbReference>
<name>A0A8R1TJP8_ONCVO</name>
<evidence type="ECO:0000256" key="3">
    <source>
        <dbReference type="ARBA" id="ARBA00023212"/>
    </source>
</evidence>
<dbReference type="InterPro" id="IPR003108">
    <property type="entry name" value="GAR_dom"/>
</dbReference>
<dbReference type="SMART" id="SM00243">
    <property type="entry name" value="GAS2"/>
    <property type="match status" value="1"/>
</dbReference>
<dbReference type="GO" id="GO:0031122">
    <property type="term" value="P:cytoplasmic microtubule organization"/>
    <property type="evidence" value="ECO:0007669"/>
    <property type="project" value="TreeGrafter"/>
</dbReference>
<comment type="subcellular location">
    <subcellularLocation>
        <location evidence="1">Cytoplasm</location>
        <location evidence="1">Cytoskeleton</location>
    </subcellularLocation>
</comment>
<dbReference type="GO" id="GO:0008017">
    <property type="term" value="F:microtubule binding"/>
    <property type="evidence" value="ECO:0007669"/>
    <property type="project" value="InterPro"/>
</dbReference>
<dbReference type="Gene3D" id="3.30.920.20">
    <property type="entry name" value="Gas2-like domain"/>
    <property type="match status" value="1"/>
</dbReference>
<dbReference type="SUPFAM" id="SSF46966">
    <property type="entry name" value="Spectrin repeat"/>
    <property type="match status" value="17"/>
</dbReference>
<evidence type="ECO:0000313" key="9">
    <source>
        <dbReference type="Proteomes" id="UP000024404"/>
    </source>
</evidence>
<dbReference type="PANTHER" id="PTHR23169:SF23">
    <property type="entry name" value="SHORT STOP, ISOFORM H"/>
    <property type="match status" value="1"/>
</dbReference>
<protein>
    <recommendedName>
        <fullName evidence="10">GAR domain-containing protein</fullName>
    </recommendedName>
</protein>
<keyword evidence="2" id="KW-0963">Cytoplasm</keyword>
<dbReference type="PROSITE" id="PS51460">
    <property type="entry name" value="GAR"/>
    <property type="match status" value="1"/>
</dbReference>
<dbReference type="GO" id="GO:0005886">
    <property type="term" value="C:plasma membrane"/>
    <property type="evidence" value="ECO:0007669"/>
    <property type="project" value="UniProtKB-SubCell"/>
</dbReference>
<dbReference type="GO" id="GO:0005737">
    <property type="term" value="C:cytoplasm"/>
    <property type="evidence" value="ECO:0007669"/>
    <property type="project" value="TreeGrafter"/>
</dbReference>
<dbReference type="GO" id="GO:0005882">
    <property type="term" value="C:intermediate filament"/>
    <property type="evidence" value="ECO:0007669"/>
    <property type="project" value="TreeGrafter"/>
</dbReference>
<dbReference type="OMA" id="QGHSNKN"/>
<organism evidence="8 9">
    <name type="scientific">Onchocerca volvulus</name>
    <dbReference type="NCBI Taxonomy" id="6282"/>
    <lineage>
        <taxon>Eukaryota</taxon>
        <taxon>Metazoa</taxon>
        <taxon>Ecdysozoa</taxon>
        <taxon>Nematoda</taxon>
        <taxon>Chromadorea</taxon>
        <taxon>Rhabditida</taxon>
        <taxon>Spirurina</taxon>
        <taxon>Spiruromorpha</taxon>
        <taxon>Filarioidea</taxon>
        <taxon>Onchocercidae</taxon>
        <taxon>Onchocerca</taxon>
    </lineage>
</organism>